<dbReference type="InterPro" id="IPR005119">
    <property type="entry name" value="LysR_subst-bd"/>
</dbReference>
<accession>A0A172Y6T8</accession>
<dbReference type="InterPro" id="IPR036390">
    <property type="entry name" value="WH_DNA-bd_sf"/>
</dbReference>
<dbReference type="STRING" id="588932.DA69_09340"/>
<proteinExistence type="inferred from homology"/>
<dbReference type="Pfam" id="PF03466">
    <property type="entry name" value="LysR_substrate"/>
    <property type="match status" value="1"/>
</dbReference>
<dbReference type="PANTHER" id="PTHR30537:SF74">
    <property type="entry name" value="HTH-TYPE TRANSCRIPTIONAL REGULATOR TRPI"/>
    <property type="match status" value="1"/>
</dbReference>
<dbReference type="EMBL" id="CP015614">
    <property type="protein sequence ID" value="ANF54930.1"/>
    <property type="molecule type" value="Genomic_DNA"/>
</dbReference>
<dbReference type="GO" id="GO:0043565">
    <property type="term" value="F:sequence-specific DNA binding"/>
    <property type="evidence" value="ECO:0007669"/>
    <property type="project" value="TreeGrafter"/>
</dbReference>
<dbReference type="GO" id="GO:0003700">
    <property type="term" value="F:DNA-binding transcription factor activity"/>
    <property type="evidence" value="ECO:0007669"/>
    <property type="project" value="InterPro"/>
</dbReference>
<dbReference type="SUPFAM" id="SSF46785">
    <property type="entry name" value="Winged helix' DNA-binding domain"/>
    <property type="match status" value="1"/>
</dbReference>
<dbReference type="PANTHER" id="PTHR30537">
    <property type="entry name" value="HTH-TYPE TRANSCRIPTIONAL REGULATOR"/>
    <property type="match status" value="1"/>
</dbReference>
<gene>
    <name evidence="5" type="ORF">DA69_09340</name>
</gene>
<organism evidence="5 6">
    <name type="scientific">Brevundimonas naejangsanensis</name>
    <dbReference type="NCBI Taxonomy" id="588932"/>
    <lineage>
        <taxon>Bacteria</taxon>
        <taxon>Pseudomonadati</taxon>
        <taxon>Pseudomonadota</taxon>
        <taxon>Alphaproteobacteria</taxon>
        <taxon>Caulobacterales</taxon>
        <taxon>Caulobacteraceae</taxon>
        <taxon>Brevundimonas</taxon>
    </lineage>
</organism>
<dbReference type="SUPFAM" id="SSF53850">
    <property type="entry name" value="Periplasmic binding protein-like II"/>
    <property type="match status" value="1"/>
</dbReference>
<dbReference type="OrthoDB" id="9793571at2"/>
<dbReference type="Gene3D" id="1.10.10.10">
    <property type="entry name" value="Winged helix-like DNA-binding domain superfamily/Winged helix DNA-binding domain"/>
    <property type="match status" value="1"/>
</dbReference>
<evidence type="ECO:0000313" key="5">
    <source>
        <dbReference type="EMBL" id="ANF54930.1"/>
    </source>
</evidence>
<dbReference type="RefSeq" id="WP_025978459.1">
    <property type="nucleotide sequence ID" value="NZ_CP015614.1"/>
</dbReference>
<comment type="similarity">
    <text evidence="1">Belongs to the LysR transcriptional regulatory family.</text>
</comment>
<evidence type="ECO:0000313" key="6">
    <source>
        <dbReference type="Proteomes" id="UP000077603"/>
    </source>
</evidence>
<keyword evidence="6" id="KW-1185">Reference proteome</keyword>
<keyword evidence="2" id="KW-0805">Transcription regulation</keyword>
<evidence type="ECO:0000256" key="4">
    <source>
        <dbReference type="ARBA" id="ARBA00023163"/>
    </source>
</evidence>
<sequence length="300" mass="32152">MFENLTASAPLPSLNALRAFEAMARTGSATRAAAELNVTHSAVSRQVKALETQLGLRLFEGPRHALTLTEAGRGLLPGLTVAFDQIAAAVAEARGDGRDLNVAANASLAVKWLIPRLADFNRLYPQVRVHLVELAPHAVSRRGADVLLRLLDASRIDSLGALRVIPNAIGPVIAPALIRRDARMDVLNAPRLAPRTHLSAWKDWARLTDRRLPDAHERPVAHLHFALDGALAGWGAAVLPWALTAEAVADGRLLAPFGFARDEGAVAAIPGAGEMSKGRRQFLRWLADQGRAMPKAPDAT</sequence>
<keyword evidence="3" id="KW-0238">DNA-binding</keyword>
<evidence type="ECO:0000256" key="2">
    <source>
        <dbReference type="ARBA" id="ARBA00023015"/>
    </source>
</evidence>
<name>A0A172Y6T8_9CAUL</name>
<dbReference type="Pfam" id="PF00126">
    <property type="entry name" value="HTH_1"/>
    <property type="match status" value="1"/>
</dbReference>
<dbReference type="PROSITE" id="PS50931">
    <property type="entry name" value="HTH_LYSR"/>
    <property type="match status" value="1"/>
</dbReference>
<dbReference type="eggNOG" id="COG0583">
    <property type="taxonomic scope" value="Bacteria"/>
</dbReference>
<dbReference type="PRINTS" id="PR00039">
    <property type="entry name" value="HTHLYSR"/>
</dbReference>
<evidence type="ECO:0000256" key="3">
    <source>
        <dbReference type="ARBA" id="ARBA00023125"/>
    </source>
</evidence>
<dbReference type="Proteomes" id="UP000077603">
    <property type="component" value="Chromosome"/>
</dbReference>
<evidence type="ECO:0000256" key="1">
    <source>
        <dbReference type="ARBA" id="ARBA00009437"/>
    </source>
</evidence>
<dbReference type="GO" id="GO:0006351">
    <property type="term" value="P:DNA-templated transcription"/>
    <property type="evidence" value="ECO:0007669"/>
    <property type="project" value="TreeGrafter"/>
</dbReference>
<dbReference type="Gene3D" id="3.40.190.10">
    <property type="entry name" value="Periplasmic binding protein-like II"/>
    <property type="match status" value="2"/>
</dbReference>
<dbReference type="AlphaFoldDB" id="A0A172Y6T8"/>
<dbReference type="InterPro" id="IPR058163">
    <property type="entry name" value="LysR-type_TF_proteobact-type"/>
</dbReference>
<dbReference type="InterPro" id="IPR000847">
    <property type="entry name" value="LysR_HTH_N"/>
</dbReference>
<dbReference type="InterPro" id="IPR036388">
    <property type="entry name" value="WH-like_DNA-bd_sf"/>
</dbReference>
<dbReference type="KEGG" id="bne:DA69_09340"/>
<protein>
    <submittedName>
        <fullName evidence="5">LysR family transcriptional regulator</fullName>
    </submittedName>
</protein>
<keyword evidence="4" id="KW-0804">Transcription</keyword>
<reference evidence="5 6" key="1">
    <citation type="journal article" date="2014" name="Genome Announc.">
        <title>Genome Sequence of a Promising Hydrogen-Producing Facultative Anaerobic Bacterium, Brevundimonas naejangsanensis Strain B1.</title>
        <authorList>
            <person name="Su H."/>
            <person name="Zhang T."/>
            <person name="Bao M."/>
            <person name="Jiang Y."/>
            <person name="Wang Y."/>
            <person name="Tan T."/>
        </authorList>
    </citation>
    <scope>NUCLEOTIDE SEQUENCE [LARGE SCALE GENOMIC DNA]</scope>
    <source>
        <strain evidence="5 6">B1</strain>
    </source>
</reference>